<organism evidence="2 3">
    <name type="scientific">Chlamydomonas eustigma</name>
    <dbReference type="NCBI Taxonomy" id="1157962"/>
    <lineage>
        <taxon>Eukaryota</taxon>
        <taxon>Viridiplantae</taxon>
        <taxon>Chlorophyta</taxon>
        <taxon>core chlorophytes</taxon>
        <taxon>Chlorophyceae</taxon>
        <taxon>CS clade</taxon>
        <taxon>Chlamydomonadales</taxon>
        <taxon>Chlamydomonadaceae</taxon>
        <taxon>Chlamydomonas</taxon>
    </lineage>
</organism>
<gene>
    <name evidence="2" type="ORF">CEUSTIGMA_g8210.t1</name>
</gene>
<feature type="region of interest" description="Disordered" evidence="1">
    <location>
        <begin position="1689"/>
        <end position="1751"/>
    </location>
</feature>
<feature type="compositionally biased region" description="Polar residues" evidence="1">
    <location>
        <begin position="1"/>
        <end position="10"/>
    </location>
</feature>
<feature type="compositionally biased region" description="Polar residues" evidence="1">
    <location>
        <begin position="745"/>
        <end position="758"/>
    </location>
</feature>
<feature type="region of interest" description="Disordered" evidence="1">
    <location>
        <begin position="1763"/>
        <end position="1845"/>
    </location>
</feature>
<feature type="compositionally biased region" description="Low complexity" evidence="1">
    <location>
        <begin position="69"/>
        <end position="78"/>
    </location>
</feature>
<feature type="region of interest" description="Disordered" evidence="1">
    <location>
        <begin position="216"/>
        <end position="243"/>
    </location>
</feature>
<feature type="region of interest" description="Disordered" evidence="1">
    <location>
        <begin position="69"/>
        <end position="92"/>
    </location>
</feature>
<feature type="compositionally biased region" description="Polar residues" evidence="1">
    <location>
        <begin position="715"/>
        <end position="724"/>
    </location>
</feature>
<comment type="caution">
    <text evidence="2">The sequence shown here is derived from an EMBL/GenBank/DDBJ whole genome shotgun (WGS) entry which is preliminary data.</text>
</comment>
<feature type="region of interest" description="Disordered" evidence="1">
    <location>
        <begin position="1525"/>
        <end position="1550"/>
    </location>
</feature>
<feature type="compositionally biased region" description="Gly residues" evidence="1">
    <location>
        <begin position="1456"/>
        <end position="1465"/>
    </location>
</feature>
<name>A0A250XCF7_9CHLO</name>
<feature type="compositionally biased region" description="Polar residues" evidence="1">
    <location>
        <begin position="1697"/>
        <end position="1707"/>
    </location>
</feature>
<feature type="compositionally biased region" description="Low complexity" evidence="1">
    <location>
        <begin position="14"/>
        <end position="28"/>
    </location>
</feature>
<feature type="compositionally biased region" description="Low complexity" evidence="1">
    <location>
        <begin position="703"/>
        <end position="714"/>
    </location>
</feature>
<feature type="compositionally biased region" description="Basic and acidic residues" evidence="1">
    <location>
        <begin position="1356"/>
        <end position="1365"/>
    </location>
</feature>
<feature type="region of interest" description="Disordered" evidence="1">
    <location>
        <begin position="1123"/>
        <end position="1186"/>
    </location>
</feature>
<evidence type="ECO:0000313" key="3">
    <source>
        <dbReference type="Proteomes" id="UP000232323"/>
    </source>
</evidence>
<sequence length="1845" mass="191868">MSQAVDSSNMAGVASGSSDLQGSQSSADHSSHGRARATRSQISAALSFEDVNAAGSVIQTANSMDEESALSAAEADVAGPSRHISRVDNNNQRAANSQISTAMPPSFHREQYASSPKVPRSNSVVSHAGIASNRACHLTSALLSPHVDAWLQASALMLHNSPVPAAALTPLPGAIHQGAQTNLPSNPNITLGHPNASLLLPFMTTLNNGQQLLSHHLQQHPVHTSTSVDRQQGPSTQLPDKEERMPELDFNHVAVPSPMQGLSSMSHFVNQQLGNYLLGNGMGIMGNTVWPHLNISSSGVGEPGPSMAQNQLLATLSRAGFLVGTQLTHPLLSLPPPNLDTPQGTMHALQRDLAALIGHASTGRHEVPAERTMSVGSGSQVPAGMITAEAVQTLTLRLAPVGSSSVLPGADAGPALSQEAAAEALLMLPSAMPVGEVDSDLAASATSGRDQRLMQGSNRLQQRGLSTFNVHSHTLPAGDSHDMMGNVRSEGASGAFAGAPLGGSEPGNAEVGTPAPDDALSNMDHNGYGGFGGASVAAVHHSQSVASRTYGSQPVAHPSGMLHGSSGYPLPPADYNMQAALSIMFQATSRVIGQQQQHGTTLDAPYQAVGQSSANARSLVGPSQGDMNVVWQHRDLYSHLRAEIATGPYHRHREHGSTSPAAMEPGMYAAMDSPGDGGGAGGGSTLAVSLGGEARSGFEDEVVGGQQQQEQEVQMQNRQYSSASPPAGLVGSRAGEARQDAGGSCTRSHSHIQSNGPTGSKDRDRQLALRTAADWRGRGDQEGVAVLQLGAASPPANGNCTMYSTVSGEAGGKADDSMAEAGQLHGRGSNGVELQQGHASQGMPSTSIRANNAVEEAVSPGGTSYNKNKQDRERQASFNQQSQRRNKLGRDRGAADGLGSSAQHCKVIRSRDASREGSMVGVNSMDMTGEGSVDAHGGDLEEIVSKSIPWRSSPCPQGVEGAFKTPQTQQASILGGMNHGPSSQPVLYTGHEGAHQVMMEYQAAPPDSSLAVESMGRSRRSGTVSGGGTVDMNRQLEEVALNDSQIANASESSESSGEEAQGEDALHVSHGHVVHGPPHTQGNEGQELTPQVEERVGMAYGGVPAVSVINGTRSYDEHMTLAEGSRMREENEAATSMAGSQGVVSESDKSSKAKRKQPEQRGGISNGGWTQRRRHRHPGEDGSDYGAHVDAHAEIECVQSADFDERLQSADAGQEQGDDNQLLVAPETSAQAVASHSGKVQGWVPEQLPGTWRGHQEQEDAAAASGSTPVWRGQPSVSPEPLNPGSSQIYRPSNQKSPQRDTASASQHKKWRTSGSPSEGHAATLSGAMPQVTEVHGAFPPHDEQVPESKGSGYEPRPDLQDSHFAESAGQQLPQEEDGDAGNAALYRLHPPQPATASLIVEVGTDDGDEVAEQQVHGGHGLDFSSVLERRVEGGAVAHSEAYQAGGSVDREEGQGEAGGTGVEGQGEAEGLEHPGASAVVEVYGMDIDEVEGQGEAGPQDGGIWPGSEDYGEAGSVVAVAGARTGTGGAGVHASRNHHHHGNSSEVNRGGDVHLLREGYRAEHAVSQGQLFDQGRYASRAGSKVEGGRRDSDRAEYELSGGPAAAERGTDTGGCQASEDGIQLQEVQQKGYHMRTVPDEDVEVPHPAEALLLLPGGDEGQGAEAQTSELQRIMNDGPPQPQLTIVVNSEHRPVSGESDSQFRNGTDANDADDELEGPLHRGRGILPQSRRQINGQRQIAGPATSGTGYTEGLAADDVYHAQAGSAASSRLDDQGGGGGGGAVHPGVAGLYNNEAGSSGLPPPPHRNAISQLACALRRRGEKRRREQAQGFVGEGNGSVSGSQSS</sequence>
<feature type="compositionally biased region" description="Polar residues" evidence="1">
    <location>
        <begin position="1284"/>
        <end position="1306"/>
    </location>
</feature>
<feature type="region of interest" description="Disordered" evidence="1">
    <location>
        <begin position="810"/>
        <end position="936"/>
    </location>
</feature>
<feature type="region of interest" description="Disordered" evidence="1">
    <location>
        <begin position="1236"/>
        <end position="1388"/>
    </location>
</feature>
<feature type="compositionally biased region" description="Gly residues" evidence="1">
    <location>
        <begin position="1774"/>
        <end position="1783"/>
    </location>
</feature>
<feature type="compositionally biased region" description="Polar residues" evidence="1">
    <location>
        <begin position="1133"/>
        <end position="1144"/>
    </location>
</feature>
<feature type="compositionally biased region" description="Basic and acidic residues" evidence="1">
    <location>
        <begin position="1146"/>
        <end position="1159"/>
    </location>
</feature>
<dbReference type="EMBL" id="BEGY01000056">
    <property type="protein sequence ID" value="GAX80775.1"/>
    <property type="molecule type" value="Genomic_DNA"/>
</dbReference>
<feature type="region of interest" description="Disordered" evidence="1">
    <location>
        <begin position="1492"/>
        <end position="1511"/>
    </location>
</feature>
<feature type="region of interest" description="Disordered" evidence="1">
    <location>
        <begin position="1441"/>
        <end position="1474"/>
    </location>
</feature>
<feature type="compositionally biased region" description="Basic and acidic residues" evidence="1">
    <location>
        <begin position="1586"/>
        <end position="1597"/>
    </location>
</feature>
<feature type="region of interest" description="Disordered" evidence="1">
    <location>
        <begin position="1045"/>
        <end position="1064"/>
    </location>
</feature>
<reference evidence="2 3" key="1">
    <citation type="submission" date="2017-08" db="EMBL/GenBank/DDBJ databases">
        <title>Acidophilic green algal genome provides insights into adaptation to an acidic environment.</title>
        <authorList>
            <person name="Hirooka S."/>
            <person name="Hirose Y."/>
            <person name="Kanesaki Y."/>
            <person name="Higuchi S."/>
            <person name="Fujiwara T."/>
            <person name="Onuma R."/>
            <person name="Era A."/>
            <person name="Ohbayashi R."/>
            <person name="Uzuka A."/>
            <person name="Nozaki H."/>
            <person name="Yoshikawa H."/>
            <person name="Miyagishima S.Y."/>
        </authorList>
    </citation>
    <scope>NUCLEOTIDE SEQUENCE [LARGE SCALE GENOMIC DNA]</scope>
    <source>
        <strain evidence="2 3">NIES-2499</strain>
    </source>
</reference>
<keyword evidence="3" id="KW-1185">Reference proteome</keyword>
<feature type="compositionally biased region" description="Polar residues" evidence="1">
    <location>
        <begin position="221"/>
        <end position="238"/>
    </location>
</feature>
<accession>A0A250XCF7</accession>
<evidence type="ECO:0000256" key="1">
    <source>
        <dbReference type="SAM" id="MobiDB-lite"/>
    </source>
</evidence>
<evidence type="ECO:0000313" key="2">
    <source>
        <dbReference type="EMBL" id="GAX80775.1"/>
    </source>
</evidence>
<protein>
    <submittedName>
        <fullName evidence="2">Uncharacterized protein</fullName>
    </submittedName>
</protein>
<feature type="compositionally biased region" description="Polar residues" evidence="1">
    <location>
        <begin position="837"/>
        <end position="850"/>
    </location>
</feature>
<feature type="region of interest" description="Disordered" evidence="1">
    <location>
        <begin position="700"/>
        <end position="765"/>
    </location>
</feature>
<feature type="region of interest" description="Disordered" evidence="1">
    <location>
        <begin position="1577"/>
        <end position="1617"/>
    </location>
</feature>
<proteinExistence type="predicted"/>
<feature type="region of interest" description="Disordered" evidence="1">
    <location>
        <begin position="1"/>
        <end position="38"/>
    </location>
</feature>
<dbReference type="Proteomes" id="UP000232323">
    <property type="component" value="Unassembled WGS sequence"/>
</dbReference>